<dbReference type="Gramene" id="Solyc00g195360.1.1">
    <property type="protein sequence ID" value="Solyc00g195360.1.1"/>
    <property type="gene ID" value="Solyc00g195360.1"/>
</dbReference>
<feature type="domain" description="Aminotransferase-like plant mobile" evidence="1">
    <location>
        <begin position="2"/>
        <end position="223"/>
    </location>
</feature>
<dbReference type="EnsemblPlants" id="Solyc00g195360.1.1">
    <property type="protein sequence ID" value="Solyc00g195360.1.1"/>
    <property type="gene ID" value="Solyc00g195360.1"/>
</dbReference>
<sequence length="265" mass="31594">MRNLDLMSTQAWGSAALSYLYNCLRRASMKKSNEVCGFLSLVQMVNLFIVDLAWERIIPLQPLPKLLRTNQLEASTVLARKWMRRRNHQNEARTVIGVIRDVLHNLTDEQFIWQPYLEDVINGLPEWCRSGQRVWMAQVPLIYGIYREWHMVDRVVRQFDYLQHIPGPCTQFSEYHFKRDKRSKIKQEDIDAFNYTQYLWEQRQNRIFRPPFVSDQTDYLRWYMRHTCMVIGNPQHVTTQTGLRLAPTLTLLCERTNQSNLNISI</sequence>
<protein>
    <recommendedName>
        <fullName evidence="1">Aminotransferase-like plant mobile domain-containing protein</fullName>
    </recommendedName>
</protein>
<dbReference type="InterPro" id="IPR044824">
    <property type="entry name" value="MAIN-like"/>
</dbReference>
<dbReference type="OMA" id="HHTRHRE"/>
<dbReference type="PaxDb" id="4081-Solyc00g195360.1.1"/>
<dbReference type="InterPro" id="IPR019557">
    <property type="entry name" value="AminoTfrase-like_pln_mobile"/>
</dbReference>
<accession>A0A494GA64</accession>
<reference evidence="2" key="2">
    <citation type="submission" date="2019-04" db="UniProtKB">
        <authorList>
            <consortium name="EnsemblPlants"/>
        </authorList>
    </citation>
    <scope>IDENTIFICATION</scope>
    <source>
        <strain evidence="2">cv. Heinz 1706</strain>
    </source>
</reference>
<evidence type="ECO:0000313" key="3">
    <source>
        <dbReference type="Proteomes" id="UP000004994"/>
    </source>
</evidence>
<dbReference type="AlphaFoldDB" id="A0A494GA64"/>
<dbReference type="Proteomes" id="UP000004994">
    <property type="component" value="Unassembled WGS sequence"/>
</dbReference>
<proteinExistence type="predicted"/>
<dbReference type="GO" id="GO:0010073">
    <property type="term" value="P:meristem maintenance"/>
    <property type="evidence" value="ECO:0007669"/>
    <property type="project" value="InterPro"/>
</dbReference>
<keyword evidence="3" id="KW-1185">Reference proteome</keyword>
<evidence type="ECO:0000313" key="2">
    <source>
        <dbReference type="EnsemblPlants" id="Solyc00g195360.1.1"/>
    </source>
</evidence>
<organism evidence="2">
    <name type="scientific">Solanum lycopersicum</name>
    <name type="common">Tomato</name>
    <name type="synonym">Lycopersicon esculentum</name>
    <dbReference type="NCBI Taxonomy" id="4081"/>
    <lineage>
        <taxon>Eukaryota</taxon>
        <taxon>Viridiplantae</taxon>
        <taxon>Streptophyta</taxon>
        <taxon>Embryophyta</taxon>
        <taxon>Tracheophyta</taxon>
        <taxon>Spermatophyta</taxon>
        <taxon>Magnoliopsida</taxon>
        <taxon>eudicotyledons</taxon>
        <taxon>Gunneridae</taxon>
        <taxon>Pentapetalae</taxon>
        <taxon>asterids</taxon>
        <taxon>lamiids</taxon>
        <taxon>Solanales</taxon>
        <taxon>Solanaceae</taxon>
        <taxon>Solanoideae</taxon>
        <taxon>Solaneae</taxon>
        <taxon>Solanum</taxon>
        <taxon>Solanum subgen. Lycopersicon</taxon>
    </lineage>
</organism>
<name>A0A494GA64_SOLLC</name>
<dbReference type="PANTHER" id="PTHR46033:SF8">
    <property type="entry name" value="PROTEIN MAINTENANCE OF MERISTEMS-LIKE"/>
    <property type="match status" value="1"/>
</dbReference>
<reference evidence="2" key="1">
    <citation type="journal article" date="2012" name="Nature">
        <title>The tomato genome sequence provides insights into fleshy fruit evolution.</title>
        <authorList>
            <consortium name="Tomato Genome Consortium"/>
        </authorList>
    </citation>
    <scope>NUCLEOTIDE SEQUENCE [LARGE SCALE GENOMIC DNA]</scope>
    <source>
        <strain evidence="2">cv. Heinz 1706</strain>
    </source>
</reference>
<dbReference type="Pfam" id="PF10536">
    <property type="entry name" value="PMD"/>
    <property type="match status" value="1"/>
</dbReference>
<evidence type="ECO:0000259" key="1">
    <source>
        <dbReference type="Pfam" id="PF10536"/>
    </source>
</evidence>
<dbReference type="PANTHER" id="PTHR46033">
    <property type="entry name" value="PROTEIN MAIN-LIKE 2"/>
    <property type="match status" value="1"/>
</dbReference>
<dbReference type="InParanoid" id="A0A494GA64"/>